<dbReference type="Pfam" id="PF22908">
    <property type="entry name" value="PHD_NSD"/>
    <property type="match status" value="1"/>
</dbReference>
<evidence type="ECO:0000313" key="6">
    <source>
        <dbReference type="Proteomes" id="UP000233837"/>
    </source>
</evidence>
<keyword evidence="3" id="KW-0862">Zinc</keyword>
<evidence type="ECO:0000256" key="3">
    <source>
        <dbReference type="ARBA" id="ARBA00022833"/>
    </source>
</evidence>
<organism evidence="5 6">
    <name type="scientific">Dendrobium catenatum</name>
    <dbReference type="NCBI Taxonomy" id="906689"/>
    <lineage>
        <taxon>Eukaryota</taxon>
        <taxon>Viridiplantae</taxon>
        <taxon>Streptophyta</taxon>
        <taxon>Embryophyta</taxon>
        <taxon>Tracheophyta</taxon>
        <taxon>Spermatophyta</taxon>
        <taxon>Magnoliopsida</taxon>
        <taxon>Liliopsida</taxon>
        <taxon>Asparagales</taxon>
        <taxon>Orchidaceae</taxon>
        <taxon>Epidendroideae</taxon>
        <taxon>Malaxideae</taxon>
        <taxon>Dendrobiinae</taxon>
        <taxon>Dendrobium</taxon>
    </lineage>
</organism>
<dbReference type="PANTHER" id="PTHR46695">
    <property type="entry name" value="ZINC FINGER CCCH DOMAIN-CONTAINING PROTEIN 44-RELATED"/>
    <property type="match status" value="1"/>
</dbReference>
<dbReference type="InterPro" id="IPR011011">
    <property type="entry name" value="Znf_FYVE_PHD"/>
</dbReference>
<dbReference type="Proteomes" id="UP000233837">
    <property type="component" value="Unassembled WGS sequence"/>
</dbReference>
<dbReference type="SUPFAM" id="SSF57903">
    <property type="entry name" value="FYVE/PHD zinc finger"/>
    <property type="match status" value="1"/>
</dbReference>
<evidence type="ECO:0000256" key="1">
    <source>
        <dbReference type="ARBA" id="ARBA00022723"/>
    </source>
</evidence>
<gene>
    <name evidence="5" type="primary">NERD</name>
    <name evidence="5" type="ORF">MA16_Dca016569</name>
</gene>
<dbReference type="GO" id="GO:0008270">
    <property type="term" value="F:zinc ion binding"/>
    <property type="evidence" value="ECO:0007669"/>
    <property type="project" value="UniProtKB-KW"/>
</dbReference>
<proteinExistence type="predicted"/>
<dbReference type="InterPro" id="IPR055198">
    <property type="entry name" value="NSD_PHD"/>
</dbReference>
<keyword evidence="6" id="KW-1185">Reference proteome</keyword>
<evidence type="ECO:0000313" key="5">
    <source>
        <dbReference type="EMBL" id="PKU62621.1"/>
    </source>
</evidence>
<protein>
    <submittedName>
        <fullName evidence="5">Zinc finger CCCH domain-containing protein 19</fullName>
    </submittedName>
</protein>
<keyword evidence="1" id="KW-0479">Metal-binding</keyword>
<dbReference type="PANTHER" id="PTHR46695:SF4">
    <property type="entry name" value="ZINC FINGER CCCH DOMAIN-CONTAINING PROTEIN 44"/>
    <property type="match status" value="1"/>
</dbReference>
<reference evidence="5 6" key="2">
    <citation type="journal article" date="2017" name="Nature">
        <title>The Apostasia genome and the evolution of orchids.</title>
        <authorList>
            <person name="Zhang G.Q."/>
            <person name="Liu K.W."/>
            <person name="Li Z."/>
            <person name="Lohaus R."/>
            <person name="Hsiao Y.Y."/>
            <person name="Niu S.C."/>
            <person name="Wang J.Y."/>
            <person name="Lin Y.C."/>
            <person name="Xu Q."/>
            <person name="Chen L.J."/>
            <person name="Yoshida K."/>
            <person name="Fujiwara S."/>
            <person name="Wang Z.W."/>
            <person name="Zhang Y.Q."/>
            <person name="Mitsuda N."/>
            <person name="Wang M."/>
            <person name="Liu G.H."/>
            <person name="Pecoraro L."/>
            <person name="Huang H.X."/>
            <person name="Xiao X.J."/>
            <person name="Lin M."/>
            <person name="Wu X.Y."/>
            <person name="Wu W.L."/>
            <person name="Chen Y.Y."/>
            <person name="Chang S.B."/>
            <person name="Sakamoto S."/>
            <person name="Ohme-Takagi M."/>
            <person name="Yagi M."/>
            <person name="Zeng S.J."/>
            <person name="Shen C.Y."/>
            <person name="Yeh C.M."/>
            <person name="Luo Y.B."/>
            <person name="Tsai W.C."/>
            <person name="Van de Peer Y."/>
            <person name="Liu Z.J."/>
        </authorList>
    </citation>
    <scope>NUCLEOTIDE SEQUENCE [LARGE SCALE GENOMIC DNA]</scope>
    <source>
        <tissue evidence="5">The whole plant</tissue>
    </source>
</reference>
<dbReference type="EMBL" id="KZ503618">
    <property type="protein sequence ID" value="PKU62621.1"/>
    <property type="molecule type" value="Genomic_DNA"/>
</dbReference>
<accession>A0A2I0VGS9</accession>
<dbReference type="Gene3D" id="3.30.40.10">
    <property type="entry name" value="Zinc/RING finger domain, C3HC4 (zinc finger)"/>
    <property type="match status" value="1"/>
</dbReference>
<name>A0A2I0VGS9_9ASPA</name>
<sequence>MSTQPADKEALSEDYCFVCKDGGHLRLCDHKDCTKSYHPECVDKDPTFLDADETWTCGRVPKDCHWRRTTISTSIDECQTTMNVARG</sequence>
<dbReference type="AlphaFoldDB" id="A0A2I0VGS9"/>
<evidence type="ECO:0000256" key="2">
    <source>
        <dbReference type="ARBA" id="ARBA00022771"/>
    </source>
</evidence>
<dbReference type="InterPro" id="IPR013083">
    <property type="entry name" value="Znf_RING/FYVE/PHD"/>
</dbReference>
<dbReference type="SMART" id="SM00249">
    <property type="entry name" value="PHD"/>
    <property type="match status" value="1"/>
</dbReference>
<reference evidence="5 6" key="1">
    <citation type="journal article" date="2016" name="Sci. Rep.">
        <title>The Dendrobium catenatum Lindl. genome sequence provides insights into polysaccharide synthase, floral development and adaptive evolution.</title>
        <authorList>
            <person name="Zhang G.Q."/>
            <person name="Xu Q."/>
            <person name="Bian C."/>
            <person name="Tsai W.C."/>
            <person name="Yeh C.M."/>
            <person name="Liu K.W."/>
            <person name="Yoshida K."/>
            <person name="Zhang L.S."/>
            <person name="Chang S.B."/>
            <person name="Chen F."/>
            <person name="Shi Y."/>
            <person name="Su Y.Y."/>
            <person name="Zhang Y.Q."/>
            <person name="Chen L.J."/>
            <person name="Yin Y."/>
            <person name="Lin M."/>
            <person name="Huang H."/>
            <person name="Deng H."/>
            <person name="Wang Z.W."/>
            <person name="Zhu S.L."/>
            <person name="Zhao X."/>
            <person name="Deng C."/>
            <person name="Niu S.C."/>
            <person name="Huang J."/>
            <person name="Wang M."/>
            <person name="Liu G.H."/>
            <person name="Yang H.J."/>
            <person name="Xiao X.J."/>
            <person name="Hsiao Y.Y."/>
            <person name="Wu W.L."/>
            <person name="Chen Y.Y."/>
            <person name="Mitsuda N."/>
            <person name="Ohme-Takagi M."/>
            <person name="Luo Y.B."/>
            <person name="Van de Peer Y."/>
            <person name="Liu Z.J."/>
        </authorList>
    </citation>
    <scope>NUCLEOTIDE SEQUENCE [LARGE SCALE GENOMIC DNA]</scope>
    <source>
        <tissue evidence="5">The whole plant</tissue>
    </source>
</reference>
<feature type="domain" description="Zinc finger PHD-type" evidence="4">
    <location>
        <begin position="15"/>
        <end position="61"/>
    </location>
</feature>
<keyword evidence="2" id="KW-0863">Zinc-finger</keyword>
<dbReference type="STRING" id="906689.A0A2I0VGS9"/>
<dbReference type="InterPro" id="IPR001965">
    <property type="entry name" value="Znf_PHD"/>
</dbReference>
<evidence type="ECO:0000259" key="4">
    <source>
        <dbReference type="SMART" id="SM00249"/>
    </source>
</evidence>